<dbReference type="InterPro" id="IPR013024">
    <property type="entry name" value="GGCT-like"/>
</dbReference>
<comment type="caution">
    <text evidence="2">The sequence shown here is derived from an EMBL/GenBank/DDBJ whole genome shotgun (WGS) entry which is preliminary data.</text>
</comment>
<dbReference type="AlphaFoldDB" id="A0A644Z9V0"/>
<dbReference type="InterPro" id="IPR009288">
    <property type="entry name" value="AIG2-like_dom"/>
</dbReference>
<feature type="domain" description="Gamma-glutamylcyclotransferase AIG2-like" evidence="1">
    <location>
        <begin position="5"/>
        <end position="133"/>
    </location>
</feature>
<gene>
    <name evidence="2" type="primary">btrG</name>
    <name evidence="2" type="ORF">SDC9_84289</name>
</gene>
<evidence type="ECO:0000259" key="1">
    <source>
        <dbReference type="Pfam" id="PF06094"/>
    </source>
</evidence>
<dbReference type="EC" id="4.3.2.6" evidence="2"/>
<accession>A0A644Z9V0</accession>
<dbReference type="GO" id="GO:0016740">
    <property type="term" value="F:transferase activity"/>
    <property type="evidence" value="ECO:0007669"/>
    <property type="project" value="UniProtKB-KW"/>
</dbReference>
<reference evidence="2" key="1">
    <citation type="submission" date="2019-08" db="EMBL/GenBank/DDBJ databases">
        <authorList>
            <person name="Kucharzyk K."/>
            <person name="Murdoch R.W."/>
            <person name="Higgins S."/>
            <person name="Loffler F."/>
        </authorList>
    </citation>
    <scope>NUCLEOTIDE SEQUENCE</scope>
</reference>
<dbReference type="SUPFAM" id="SSF110857">
    <property type="entry name" value="Gamma-glutamyl cyclotransferase-like"/>
    <property type="match status" value="1"/>
</dbReference>
<protein>
    <submittedName>
        <fullName evidence="2">Gamma-L-glutamyl-butirosin B gamma-glutamyl cyclotransferase</fullName>
        <ecNumber evidence="2">4.3.2.6</ecNumber>
    </submittedName>
</protein>
<keyword evidence="2" id="KW-0808">Transferase</keyword>
<dbReference type="Pfam" id="PF06094">
    <property type="entry name" value="GGACT"/>
    <property type="match status" value="1"/>
</dbReference>
<dbReference type="GO" id="GO:0016829">
    <property type="term" value="F:lyase activity"/>
    <property type="evidence" value="ECO:0007669"/>
    <property type="project" value="UniProtKB-KW"/>
</dbReference>
<name>A0A644Z9V0_9ZZZZ</name>
<evidence type="ECO:0000313" key="2">
    <source>
        <dbReference type="EMBL" id="MPM37670.1"/>
    </source>
</evidence>
<sequence>MTKKIFVYGSLMEDLFNHEKYLKGKVISRKYARTKGELYHLTKCGYPAMIEGTDYICGELIEVCDYENTLKELDAMEHFFGEGNPNNEYNRKIIKVQLLDNGKEELANAYIYNAKDMLELKQNNPYIKNGDWRSFLEKKKLQIKALA</sequence>
<dbReference type="CDD" id="cd06661">
    <property type="entry name" value="GGCT_like"/>
    <property type="match status" value="1"/>
</dbReference>
<dbReference type="Gene3D" id="3.10.490.10">
    <property type="entry name" value="Gamma-glutamyl cyclotransferase-like"/>
    <property type="match status" value="1"/>
</dbReference>
<proteinExistence type="predicted"/>
<keyword evidence="2" id="KW-0456">Lyase</keyword>
<organism evidence="2">
    <name type="scientific">bioreactor metagenome</name>
    <dbReference type="NCBI Taxonomy" id="1076179"/>
    <lineage>
        <taxon>unclassified sequences</taxon>
        <taxon>metagenomes</taxon>
        <taxon>ecological metagenomes</taxon>
    </lineage>
</organism>
<dbReference type="EMBL" id="VSSQ01008026">
    <property type="protein sequence ID" value="MPM37670.1"/>
    <property type="molecule type" value="Genomic_DNA"/>
</dbReference>
<dbReference type="InterPro" id="IPR036568">
    <property type="entry name" value="GGCT-like_sf"/>
</dbReference>